<feature type="region of interest" description="Disordered" evidence="1">
    <location>
        <begin position="28"/>
        <end position="114"/>
    </location>
</feature>
<reference evidence="2" key="1">
    <citation type="submission" date="2022-11" db="EMBL/GenBank/DDBJ databases">
        <authorList>
            <person name="Scott C."/>
            <person name="Bruce N."/>
        </authorList>
    </citation>
    <scope>NUCLEOTIDE SEQUENCE</scope>
</reference>
<sequence length="193" mass="21032">MSGSRKAKYLAPCNSELNAAHHVFQKHFESHFEPLPQAQEEGLTTQNRANAAQSSDSSEDEWSGISGDEQDTVEVVDHASKATPPTQAMGKQSGPRPSKTSTSKPSLPSQSLPEDSRTLLAQDLALHRLITESHLLNPSSKLHTKPFSQGRIRMHATDLRITSLAPTGTKSILAQDKMPMTMRKGIKAAKKGR</sequence>
<proteinExistence type="predicted"/>
<evidence type="ECO:0000256" key="1">
    <source>
        <dbReference type="SAM" id="MobiDB-lite"/>
    </source>
</evidence>
<dbReference type="AlphaFoldDB" id="A0A9P1M673"/>
<evidence type="ECO:0000313" key="2">
    <source>
        <dbReference type="EMBL" id="CAI4211779.1"/>
    </source>
</evidence>
<protein>
    <submittedName>
        <fullName evidence="2">Uncharacterized protein</fullName>
    </submittedName>
</protein>
<dbReference type="Proteomes" id="UP000838763">
    <property type="component" value="Unassembled WGS sequence"/>
</dbReference>
<dbReference type="EMBL" id="CALLCH030000003">
    <property type="protein sequence ID" value="CAI4211779.1"/>
    <property type="molecule type" value="Genomic_DNA"/>
</dbReference>
<feature type="compositionally biased region" description="Acidic residues" evidence="1">
    <location>
        <begin position="57"/>
        <end position="74"/>
    </location>
</feature>
<feature type="compositionally biased region" description="Basic residues" evidence="1">
    <location>
        <begin position="184"/>
        <end position="193"/>
    </location>
</feature>
<feature type="compositionally biased region" description="Polar residues" evidence="1">
    <location>
        <begin position="42"/>
        <end position="56"/>
    </location>
</feature>
<feature type="region of interest" description="Disordered" evidence="1">
    <location>
        <begin position="170"/>
        <end position="193"/>
    </location>
</feature>
<keyword evidence="3" id="KW-1185">Reference proteome</keyword>
<comment type="caution">
    <text evidence="2">The sequence shown here is derived from an EMBL/GenBank/DDBJ whole genome shotgun (WGS) entry which is preliminary data.</text>
</comment>
<dbReference type="OrthoDB" id="5556956at2759"/>
<accession>A0A9P1M673</accession>
<name>A0A9P1M673_9PEZI</name>
<organism evidence="2 3">
    <name type="scientific">Parascedosporium putredinis</name>
    <dbReference type="NCBI Taxonomy" id="1442378"/>
    <lineage>
        <taxon>Eukaryota</taxon>
        <taxon>Fungi</taxon>
        <taxon>Dikarya</taxon>
        <taxon>Ascomycota</taxon>
        <taxon>Pezizomycotina</taxon>
        <taxon>Sordariomycetes</taxon>
        <taxon>Hypocreomycetidae</taxon>
        <taxon>Microascales</taxon>
        <taxon>Microascaceae</taxon>
        <taxon>Parascedosporium</taxon>
    </lineage>
</organism>
<feature type="compositionally biased region" description="Low complexity" evidence="1">
    <location>
        <begin position="93"/>
        <end position="113"/>
    </location>
</feature>
<evidence type="ECO:0000313" key="3">
    <source>
        <dbReference type="Proteomes" id="UP000838763"/>
    </source>
</evidence>
<gene>
    <name evidence="2" type="ORF">PPNO1_LOCUS1554</name>
</gene>